<name>A0A7R8VF24_TIMDO</name>
<proteinExistence type="predicted"/>
<accession>A0A7R8VF24</accession>
<protein>
    <submittedName>
        <fullName evidence="1">Uncharacterized protein</fullName>
    </submittedName>
</protein>
<reference evidence="1" key="1">
    <citation type="submission" date="2020-11" db="EMBL/GenBank/DDBJ databases">
        <authorList>
            <person name="Tran Van P."/>
        </authorList>
    </citation>
    <scope>NUCLEOTIDE SEQUENCE</scope>
</reference>
<evidence type="ECO:0000313" key="1">
    <source>
        <dbReference type="EMBL" id="CAD7195907.1"/>
    </source>
</evidence>
<sequence>MHKPSCCIEILQNGSASNGFTCRPQSSTHVRDKDLMTLGSCKLISIPFVTKMVVKVGATTSTLGHDGLALIQCSSFSRSSTSSLFLLDLTLSQCLRRGRRIGLLENFPLRFLVWFHPFPLSAPLVHWQDPDFSQRSIESKSMIFSKSLRRCSKKPVIGRCFVLKKEDPLKLLTTCPFHQAKTILPTMPVPSFMIHVIEAARGVAAVSPTPTPFMMAWVASVPTTKWSTREDKVVDTKKRHGPSDRHELDHVIDNQQTYISNSEIKSVKSLGHLREIPRGRKLEERSRTDVLEIKRSVYQNDYQRRYNNFKPLLDLCIDASWAFSEFWTTLSFNDDLPEHLFRWIPTRMHIFTQIWLVVLRKLKLINFYGCVQPERVLRTFPPKDLTNAMEMEPSNMETESLLNSFHQINETVRDEQNEIDTSKGKFCNVKVEEQFYEIEPFSEEYSSETSVTKGSWHSSREWVNVLKATEKFRLYTILVPSAELKHRARITYERRREIDELDEIDTSKGKFCNVKVEEHFYGEIEPSSEEFSSERSVIKNEQEYLTQLDQKDEEYIPFNEHTNSDNFQDPNSLSSEMLQNKNIQPWGWLYDNQQIVTNKTPISTPELIAIPSPSTSDISLDSNSGNGSILLMPHMSPDNSFLFRCEPYTCETFFSSPNKGRLSKGSPVRLQDSRHGILIPRIAKEGTSDTLLYEGTGGHGVLGMVLTATPPRKIFFDFLTSPLDPQSNTYTYFVSCHCGECSQLRSAAWRHGSPQYFTVQSIVYLAGVMVKPQAATADTFFGASLFPTSDGERTDPEVRLWRRVDRPLASARAYMRVIALITSRR</sequence>
<organism evidence="1">
    <name type="scientific">Timema douglasi</name>
    <name type="common">Walking stick</name>
    <dbReference type="NCBI Taxonomy" id="61478"/>
    <lineage>
        <taxon>Eukaryota</taxon>
        <taxon>Metazoa</taxon>
        <taxon>Ecdysozoa</taxon>
        <taxon>Arthropoda</taxon>
        <taxon>Hexapoda</taxon>
        <taxon>Insecta</taxon>
        <taxon>Pterygota</taxon>
        <taxon>Neoptera</taxon>
        <taxon>Polyneoptera</taxon>
        <taxon>Phasmatodea</taxon>
        <taxon>Timematodea</taxon>
        <taxon>Timematoidea</taxon>
        <taxon>Timematidae</taxon>
        <taxon>Timema</taxon>
    </lineage>
</organism>
<dbReference type="AlphaFoldDB" id="A0A7R8VF24"/>
<dbReference type="EMBL" id="OA564936">
    <property type="protein sequence ID" value="CAD7195907.1"/>
    <property type="molecule type" value="Genomic_DNA"/>
</dbReference>
<gene>
    <name evidence="1" type="ORF">TDIB3V08_LOCUS2274</name>
</gene>